<organism evidence="2 3">
    <name type="scientific">Stachybotrys elegans</name>
    <dbReference type="NCBI Taxonomy" id="80388"/>
    <lineage>
        <taxon>Eukaryota</taxon>
        <taxon>Fungi</taxon>
        <taxon>Dikarya</taxon>
        <taxon>Ascomycota</taxon>
        <taxon>Pezizomycotina</taxon>
        <taxon>Sordariomycetes</taxon>
        <taxon>Hypocreomycetidae</taxon>
        <taxon>Hypocreales</taxon>
        <taxon>Stachybotryaceae</taxon>
        <taxon>Stachybotrys</taxon>
    </lineage>
</organism>
<evidence type="ECO:0000313" key="2">
    <source>
        <dbReference type="EMBL" id="KAH7322892.1"/>
    </source>
</evidence>
<keyword evidence="3" id="KW-1185">Reference proteome</keyword>
<proteinExistence type="predicted"/>
<feature type="compositionally biased region" description="Basic and acidic residues" evidence="1">
    <location>
        <begin position="1"/>
        <end position="10"/>
    </location>
</feature>
<comment type="caution">
    <text evidence="2">The sequence shown here is derived from an EMBL/GenBank/DDBJ whole genome shotgun (WGS) entry which is preliminary data.</text>
</comment>
<name>A0A8K0WT50_9HYPO</name>
<accession>A0A8K0WT50</accession>
<protein>
    <submittedName>
        <fullName evidence="2">Uncharacterized protein</fullName>
    </submittedName>
</protein>
<reference evidence="2" key="1">
    <citation type="journal article" date="2021" name="Nat. Commun.">
        <title>Genetic determinants of endophytism in the Arabidopsis root mycobiome.</title>
        <authorList>
            <person name="Mesny F."/>
            <person name="Miyauchi S."/>
            <person name="Thiergart T."/>
            <person name="Pickel B."/>
            <person name="Atanasova L."/>
            <person name="Karlsson M."/>
            <person name="Huettel B."/>
            <person name="Barry K.W."/>
            <person name="Haridas S."/>
            <person name="Chen C."/>
            <person name="Bauer D."/>
            <person name="Andreopoulos W."/>
            <person name="Pangilinan J."/>
            <person name="LaButti K."/>
            <person name="Riley R."/>
            <person name="Lipzen A."/>
            <person name="Clum A."/>
            <person name="Drula E."/>
            <person name="Henrissat B."/>
            <person name="Kohler A."/>
            <person name="Grigoriev I.V."/>
            <person name="Martin F.M."/>
            <person name="Hacquard S."/>
        </authorList>
    </citation>
    <scope>NUCLEOTIDE SEQUENCE</scope>
    <source>
        <strain evidence="2">MPI-CAGE-CH-0235</strain>
    </source>
</reference>
<gene>
    <name evidence="2" type="ORF">B0I35DRAFT_510138</name>
</gene>
<feature type="region of interest" description="Disordered" evidence="1">
    <location>
        <begin position="1"/>
        <end position="34"/>
    </location>
</feature>
<sequence>MSDDAAHSDDYTAPPPITDLDLPPSYSLPETDADDILPPASLHIDGCLIRSSDPSAPPLYQTSHAIVGLSEVSRQTSLERLDPVVRTQAGGAPQVTSRPKSLYHLKHYPALWLPKFPYFAEPVSRQTYGTIGLVAFHPKKLSTAKGYRVHRAAKGKDRVLIAKEVILTASPGKDAVMFEWVDGQDRLVAREVKEADNRIHLVITAEMGRKMRDMLVVAWMLRIWWELAEASIRPTSWEDVKRKWNTRYNNNS</sequence>
<dbReference type="AlphaFoldDB" id="A0A8K0WT50"/>
<dbReference type="OrthoDB" id="5207784at2759"/>
<evidence type="ECO:0000313" key="3">
    <source>
        <dbReference type="Proteomes" id="UP000813444"/>
    </source>
</evidence>
<evidence type="ECO:0000256" key="1">
    <source>
        <dbReference type="SAM" id="MobiDB-lite"/>
    </source>
</evidence>
<dbReference type="EMBL" id="JAGPNK010000004">
    <property type="protein sequence ID" value="KAH7322892.1"/>
    <property type="molecule type" value="Genomic_DNA"/>
</dbReference>
<dbReference type="Proteomes" id="UP000813444">
    <property type="component" value="Unassembled WGS sequence"/>
</dbReference>